<evidence type="ECO:0000256" key="7">
    <source>
        <dbReference type="SAM" id="Phobius"/>
    </source>
</evidence>
<keyword evidence="6" id="KW-0675">Receptor</keyword>
<dbReference type="Proteomes" id="UP000265120">
    <property type="component" value="Chromosome 20"/>
</dbReference>
<evidence type="ECO:0000313" key="8">
    <source>
        <dbReference type="Ensembl" id="ENSCSEP00000033211.1"/>
    </source>
</evidence>
<protein>
    <submittedName>
        <fullName evidence="8">Uncharacterized protein</fullName>
    </submittedName>
</protein>
<evidence type="ECO:0000256" key="2">
    <source>
        <dbReference type="ARBA" id="ARBA00022475"/>
    </source>
</evidence>
<dbReference type="Ensembl" id="ENSCSET00000033638.1">
    <property type="protein sequence ID" value="ENSCSEP00000033211.1"/>
    <property type="gene ID" value="ENSCSEG00000021319.1"/>
</dbReference>
<name>A0A3P8X5C7_CYNSE</name>
<keyword evidence="4" id="KW-0391">Immunity</keyword>
<dbReference type="InParanoid" id="A0A3P8X5C7"/>
<keyword evidence="5" id="KW-1015">Disulfide bond</keyword>
<keyword evidence="7" id="KW-1133">Transmembrane helix</keyword>
<organism evidence="8 9">
    <name type="scientific">Cynoglossus semilaevis</name>
    <name type="common">Tongue sole</name>
    <dbReference type="NCBI Taxonomy" id="244447"/>
    <lineage>
        <taxon>Eukaryota</taxon>
        <taxon>Metazoa</taxon>
        <taxon>Chordata</taxon>
        <taxon>Craniata</taxon>
        <taxon>Vertebrata</taxon>
        <taxon>Euteleostomi</taxon>
        <taxon>Actinopterygii</taxon>
        <taxon>Neopterygii</taxon>
        <taxon>Teleostei</taxon>
        <taxon>Neoteleostei</taxon>
        <taxon>Acanthomorphata</taxon>
        <taxon>Carangaria</taxon>
        <taxon>Pleuronectiformes</taxon>
        <taxon>Pleuronectoidei</taxon>
        <taxon>Cynoglossidae</taxon>
        <taxon>Cynoglossinae</taxon>
        <taxon>Cynoglossus</taxon>
    </lineage>
</organism>
<evidence type="ECO:0000256" key="4">
    <source>
        <dbReference type="ARBA" id="ARBA00022859"/>
    </source>
</evidence>
<dbReference type="Pfam" id="PF11628">
    <property type="entry name" value="TCR_zetazeta"/>
    <property type="match status" value="1"/>
</dbReference>
<dbReference type="GO" id="GO:0032998">
    <property type="term" value="C:Fc-epsilon receptor I complex"/>
    <property type="evidence" value="ECO:0007669"/>
    <property type="project" value="InterPro"/>
</dbReference>
<reference evidence="8" key="2">
    <citation type="submission" date="2025-08" db="UniProtKB">
        <authorList>
            <consortium name="Ensembl"/>
        </authorList>
    </citation>
    <scope>IDENTIFICATION</scope>
</reference>
<feature type="transmembrane region" description="Helical" evidence="7">
    <location>
        <begin position="31"/>
        <end position="53"/>
    </location>
</feature>
<evidence type="ECO:0000256" key="5">
    <source>
        <dbReference type="ARBA" id="ARBA00023157"/>
    </source>
</evidence>
<dbReference type="AlphaFoldDB" id="A0A3P8X5C7"/>
<dbReference type="GO" id="GO:0019767">
    <property type="term" value="F:IgE receptor activity"/>
    <property type="evidence" value="ECO:0007669"/>
    <property type="project" value="InterPro"/>
</dbReference>
<keyword evidence="2" id="KW-1003">Cell membrane</keyword>
<proteinExistence type="predicted"/>
<reference evidence="8 9" key="1">
    <citation type="journal article" date="2014" name="Nat. Genet.">
        <title>Whole-genome sequence of a flatfish provides insights into ZW sex chromosome evolution and adaptation to a benthic lifestyle.</title>
        <authorList>
            <person name="Chen S."/>
            <person name="Zhang G."/>
            <person name="Shao C."/>
            <person name="Huang Q."/>
            <person name="Liu G."/>
            <person name="Zhang P."/>
            <person name="Song W."/>
            <person name="An N."/>
            <person name="Chalopin D."/>
            <person name="Volff J.N."/>
            <person name="Hong Y."/>
            <person name="Li Q."/>
            <person name="Sha Z."/>
            <person name="Zhou H."/>
            <person name="Xie M."/>
            <person name="Yu Q."/>
            <person name="Liu Y."/>
            <person name="Xiang H."/>
            <person name="Wang N."/>
            <person name="Wu K."/>
            <person name="Yang C."/>
            <person name="Zhou Q."/>
            <person name="Liao X."/>
            <person name="Yang L."/>
            <person name="Hu Q."/>
            <person name="Zhang J."/>
            <person name="Meng L."/>
            <person name="Jin L."/>
            <person name="Tian Y."/>
            <person name="Lian J."/>
            <person name="Yang J."/>
            <person name="Miao G."/>
            <person name="Liu S."/>
            <person name="Liang Z."/>
            <person name="Yan F."/>
            <person name="Li Y."/>
            <person name="Sun B."/>
            <person name="Zhang H."/>
            <person name="Zhang J."/>
            <person name="Zhu Y."/>
            <person name="Du M."/>
            <person name="Zhao Y."/>
            <person name="Schartl M."/>
            <person name="Tang Q."/>
            <person name="Wang J."/>
        </authorList>
    </citation>
    <scope>NUCLEOTIDE SEQUENCE</scope>
</reference>
<evidence type="ECO:0000256" key="6">
    <source>
        <dbReference type="ARBA" id="ARBA00023170"/>
    </source>
</evidence>
<evidence type="ECO:0000256" key="1">
    <source>
        <dbReference type="ARBA" id="ARBA00004251"/>
    </source>
</evidence>
<evidence type="ECO:0000256" key="3">
    <source>
        <dbReference type="ARBA" id="ARBA00022553"/>
    </source>
</evidence>
<comment type="subcellular location">
    <subcellularLocation>
        <location evidence="1">Cell membrane</location>
        <topology evidence="1">Single-pass type I membrane protein</topology>
    </subcellularLocation>
</comment>
<keyword evidence="7" id="KW-0472">Membrane</keyword>
<evidence type="ECO:0000313" key="9">
    <source>
        <dbReference type="Proteomes" id="UP000265120"/>
    </source>
</evidence>
<dbReference type="OMA" id="TIKMDKK"/>
<dbReference type="STRING" id="244447.ENSCSEP00000033211"/>
<dbReference type="GO" id="GO:0002376">
    <property type="term" value="P:immune system process"/>
    <property type="evidence" value="ECO:0007669"/>
    <property type="project" value="UniProtKB-KW"/>
</dbReference>
<keyword evidence="7" id="KW-0812">Transmembrane</keyword>
<dbReference type="PANTHER" id="PTHR16803">
    <property type="entry name" value="HIGH AFFINITY IMMUNOGLOBULIN EPSILON RECEPTOR GAMMA-SUBUNIT"/>
    <property type="match status" value="1"/>
</dbReference>
<reference evidence="8" key="3">
    <citation type="submission" date="2025-09" db="UniProtKB">
        <authorList>
            <consortium name="Ensembl"/>
        </authorList>
    </citation>
    <scope>IDENTIFICATION</scope>
</reference>
<dbReference type="InterPro" id="IPR021663">
    <property type="entry name" value="CD3_zeta/IgE_Fc_rcpt_gamma"/>
</dbReference>
<accession>A0A3P8X5C7</accession>
<dbReference type="FunCoup" id="A0A3P8X5C7">
    <property type="interactions" value="593"/>
</dbReference>
<sequence length="89" mass="10083">TVPGTVRLFLTLSLDSASAPDTYCGDMNICYILDGVLVVYGVILTVLYCRLMVRRRLNITSLQPSQPFCLKNINNDTYETIRMDKKTVF</sequence>
<dbReference type="GeneTree" id="ENSGT00940000174764"/>
<keyword evidence="3" id="KW-0597">Phosphoprotein</keyword>
<dbReference type="PANTHER" id="PTHR16803:SF0">
    <property type="entry name" value="HIGH AFFINITY IMMUNOGLOBULIN EPSILON RECEPTOR SUBUNIT GAMMA"/>
    <property type="match status" value="1"/>
</dbReference>
<dbReference type="InterPro" id="IPR042340">
    <property type="entry name" value="FCER1G"/>
</dbReference>
<keyword evidence="9" id="KW-1185">Reference proteome</keyword>